<dbReference type="InterPro" id="IPR000008">
    <property type="entry name" value="C2_dom"/>
</dbReference>
<dbReference type="GeneID" id="816638"/>
<dbReference type="InterPro" id="IPR035892">
    <property type="entry name" value="C2_domain_sf"/>
</dbReference>
<protein>
    <submittedName>
        <fullName evidence="4">Calcium-dependent lipid-binding (CaLB domain) family protein</fullName>
    </submittedName>
    <submittedName>
        <fullName evidence="3">Predicted protein</fullName>
    </submittedName>
</protein>
<dbReference type="GO" id="GO:0008289">
    <property type="term" value="F:lipid binding"/>
    <property type="evidence" value="ECO:0007669"/>
    <property type="project" value="InterPro"/>
</dbReference>
<evidence type="ECO:0000259" key="1">
    <source>
        <dbReference type="PROSITE" id="PS50004"/>
    </source>
</evidence>
<evidence type="ECO:0000313" key="4">
    <source>
        <dbReference type="EMBL" id="AEC07114.1"/>
    </source>
</evidence>
<keyword evidence="5" id="KW-1185">Reference proteome</keyword>
<evidence type="ECO:0000313" key="3">
    <source>
        <dbReference type="EMBL" id="AAD29812.2"/>
    </source>
</evidence>
<reference evidence="4 5" key="1">
    <citation type="journal article" date="1999" name="Nature">
        <title>Sequence and analysis of chromosome 2 of the plant Arabidopsis thaliana.</title>
        <authorList>
            <person name="Lin X."/>
            <person name="Kaul S."/>
            <person name="Rounsley S."/>
            <person name="Shea T.P."/>
            <person name="Benito M.I."/>
            <person name="Town C.D."/>
            <person name="Fujii C.Y."/>
            <person name="Mason T."/>
            <person name="Bowman C.L."/>
            <person name="Barnstead M."/>
            <person name="Feldblyum T.V."/>
            <person name="Buell C.R."/>
            <person name="Ketchum K.A."/>
            <person name="Lee J."/>
            <person name="Ronning C.M."/>
            <person name="Koo H.L."/>
            <person name="Moffat K.S."/>
            <person name="Cronin L.A."/>
            <person name="Shen M."/>
            <person name="Pai G."/>
            <person name="Van Aken S."/>
            <person name="Umayam L."/>
            <person name="Tallon L.J."/>
            <person name="Gill J.E."/>
            <person name="Adams M.D."/>
            <person name="Carrera A.J."/>
            <person name="Creasy T.H."/>
            <person name="Goodman H.M."/>
            <person name="Somerville C.R."/>
            <person name="Copenhaver G.P."/>
            <person name="Preuss D."/>
            <person name="Nierman W.C."/>
            <person name="White O."/>
            <person name="Eisen J.A."/>
            <person name="Salzberg S.L."/>
            <person name="Fraser C.M."/>
            <person name="Venter J.C."/>
        </authorList>
    </citation>
    <scope>NUCLEOTIDE SEQUENCE [LARGE SCALE GENOMIC DNA]</scope>
    <source>
        <strain evidence="5">cv. Columbia</strain>
    </source>
</reference>
<dbReference type="SUPFAM" id="SSF49562">
    <property type="entry name" value="C2 domain (Calcium/lipid-binding domain, CaLB)"/>
    <property type="match status" value="1"/>
</dbReference>
<name>Q9SKQ7_ARATH</name>
<reference evidence="3" key="3">
    <citation type="submission" date="2002-02" db="EMBL/GenBank/DDBJ databases">
        <authorList>
            <person name="Town C.D."/>
            <person name="Kaul S."/>
        </authorList>
    </citation>
    <scope>NUCLEOTIDE SEQUENCE</scope>
</reference>
<dbReference type="InterPro" id="IPR045050">
    <property type="entry name" value="Synaptotagmin_plant"/>
</dbReference>
<reference evidence="5" key="6">
    <citation type="journal article" date="2017" name="Plant J.">
        <title>Araport11: a complete reannotation of the Arabidopsis thaliana reference genome.</title>
        <authorList>
            <person name="Cheng C.Y."/>
            <person name="Krishnakumar V."/>
            <person name="Chan A.P."/>
            <person name="Thibaud-Nissen F."/>
            <person name="Schobel S."/>
            <person name="Town C.D."/>
        </authorList>
    </citation>
    <scope>GENOME REANNOTATION</scope>
    <source>
        <strain evidence="5">cv. Columbia</strain>
    </source>
</reference>
<dbReference type="PROSITE" id="PS50004">
    <property type="entry name" value="C2"/>
    <property type="match status" value="1"/>
</dbReference>
<dbReference type="PANTHER" id="PTHR10774:SF214">
    <property type="entry name" value="CALCIUM-DEPENDENT LIPID-BINDING (CALB DOMAIN) FAMILY PROTEIN-RELATED"/>
    <property type="match status" value="1"/>
</dbReference>
<proteinExistence type="predicted"/>
<reference evidence="4" key="4">
    <citation type="submission" date="2011-02" db="EMBL/GenBank/DDBJ databases">
        <authorList>
            <consortium name="TAIR"/>
            <person name="Swarbreck D."/>
            <person name="Lamesch P."/>
            <person name="Wilks C."/>
            <person name="Huala E."/>
        </authorList>
    </citation>
    <scope>NUCLEOTIDE SEQUENCE</scope>
</reference>
<dbReference type="Proteomes" id="UP000006548">
    <property type="component" value="Chromosome 2"/>
</dbReference>
<feature type="domain" description="C2" evidence="1">
    <location>
        <begin position="1"/>
        <end position="117"/>
    </location>
</feature>
<sequence length="261" mass="29233">MQAVQKAPEGTPAAGGMFVVIVHSAEDVEGKHHTNPYVHIYFKGEERKTKHVKKNKDPKWNEEFSFMLEEPPIHEKMHVKVFSTSSRIVFVLRCASVEAAYVPFEGIKPRGAKLFSDGSACSKGFGDTTSFGDMALLGGMAIMLAHHDEGVLTCHVMVRESFEEINMAWRAWKLVRQGAGSSGSWFVRRRFVRELVRQEAVRQGAGLSGSRFVKEPVRQGAGSSGVGVWPLKSQGRPSDLRFFLKSTFSSFKFHDHYKIIK</sequence>
<organism evidence="3">
    <name type="scientific">Arabidopsis thaliana</name>
    <name type="common">Mouse-ear cress</name>
    <dbReference type="NCBI Taxonomy" id="3702"/>
    <lineage>
        <taxon>Eukaryota</taxon>
        <taxon>Viridiplantae</taxon>
        <taxon>Streptophyta</taxon>
        <taxon>Embryophyta</taxon>
        <taxon>Tracheophyta</taxon>
        <taxon>Spermatophyta</taxon>
        <taxon>Magnoliopsida</taxon>
        <taxon>eudicotyledons</taxon>
        <taxon>Gunneridae</taxon>
        <taxon>Pentapetalae</taxon>
        <taxon>rosids</taxon>
        <taxon>malvids</taxon>
        <taxon>Brassicales</taxon>
        <taxon>Brassicaceae</taxon>
        <taxon>Camelineae</taxon>
        <taxon>Arabidopsis</taxon>
    </lineage>
</organism>
<dbReference type="Pfam" id="PF00168">
    <property type="entry name" value="C2"/>
    <property type="match status" value="1"/>
</dbReference>
<dbReference type="SMR" id="Q9SKQ7"/>
<dbReference type="Araport" id="AT2G21040"/>
<accession>Q9SKQ7</accession>
<dbReference type="ExpressionAtlas" id="Q9SKQ7">
    <property type="expression patterns" value="baseline and differential"/>
</dbReference>
<dbReference type="PaxDb" id="3702-AT2G21040.1"/>
<dbReference type="EMBL" id="AC006234">
    <property type="protein sequence ID" value="AAM15215.1"/>
    <property type="molecule type" value="Genomic_DNA"/>
</dbReference>
<dbReference type="AlphaFoldDB" id="Q9SKQ7"/>
<dbReference type="EMBL" id="AC006264">
    <property type="protein sequence ID" value="AAD29812.2"/>
    <property type="molecule type" value="Genomic_DNA"/>
</dbReference>
<dbReference type="GlyGen" id="Q9SKQ7">
    <property type="glycosylation" value="1 site"/>
</dbReference>
<dbReference type="TAIR" id="AT2G21040"/>
<dbReference type="GO" id="GO:0005783">
    <property type="term" value="C:endoplasmic reticulum"/>
    <property type="evidence" value="ECO:0000318"/>
    <property type="project" value="GO_Central"/>
</dbReference>
<evidence type="ECO:0000313" key="5">
    <source>
        <dbReference type="Proteomes" id="UP000006548"/>
    </source>
</evidence>
<dbReference type="HOGENOM" id="CLU_1066866_0_0_1"/>
<gene>
    <name evidence="2 4" type="ordered locus">At2g21040</name>
    <name evidence="4" type="ORF">F26H11.20</name>
    <name evidence="4" type="ORF">F26H11_20</name>
</gene>
<dbReference type="PANTHER" id="PTHR10774">
    <property type="entry name" value="EXTENDED SYNAPTOTAGMIN-RELATED"/>
    <property type="match status" value="1"/>
</dbReference>
<dbReference type="KEGG" id="ath:AT2G21040"/>
<dbReference type="PIR" id="D84596">
    <property type="entry name" value="D84596"/>
</dbReference>
<dbReference type="EMBL" id="CP002685">
    <property type="protein sequence ID" value="AEC07114.1"/>
    <property type="molecule type" value="Genomic_DNA"/>
</dbReference>
<reference evidence="3" key="2">
    <citation type="submission" date="2000-03" db="EMBL/GenBank/DDBJ databases">
        <authorList>
            <person name="Lin X."/>
            <person name="Kaul S."/>
            <person name="Shea T.P."/>
            <person name="Fujii C.Y."/>
            <person name="Shen M."/>
            <person name="VanAken S.E."/>
            <person name="Barnstead M.E."/>
            <person name="Mason T.M."/>
            <person name="Bowman C.L."/>
            <person name="Ronning C.M."/>
            <person name="Benito M.-I."/>
            <person name="Carrera A.J."/>
            <person name="Creasy T.H."/>
            <person name="Buell C.R."/>
            <person name="Town C.D."/>
            <person name="Nierman W.C."/>
            <person name="Fraser C.M."/>
            <person name="Venter J.C."/>
        </authorList>
    </citation>
    <scope>NUCLEOTIDE SEQUENCE</scope>
</reference>
<dbReference type="eggNOG" id="KOG1012">
    <property type="taxonomic scope" value="Eukaryota"/>
</dbReference>
<dbReference type="Gene3D" id="2.60.40.150">
    <property type="entry name" value="C2 domain"/>
    <property type="match status" value="1"/>
</dbReference>
<dbReference type="SMART" id="SM00239">
    <property type="entry name" value="C2"/>
    <property type="match status" value="1"/>
</dbReference>
<reference evidence="4" key="5">
    <citation type="submission" date="2016-05" db="EMBL/GenBank/DDBJ databases">
        <authorList>
            <person name="Krishnakumar V."/>
            <person name="Cheng C.-Y."/>
            <person name="Chan A.P."/>
            <person name="Schobel S."/>
            <person name="Kim M."/>
            <person name="Ferlanti E.S."/>
            <person name="Belyaeva I."/>
            <person name="Rosen B.D."/>
            <person name="Micklem G."/>
            <person name="Miller J.R."/>
            <person name="Vaughn M."/>
            <person name="Town C.D."/>
        </authorList>
    </citation>
    <scope>NUCLEOTIDE SEQUENCE</scope>
</reference>
<evidence type="ECO:0000313" key="2">
    <source>
        <dbReference type="Araport" id="AT2G21040"/>
    </source>
</evidence>
<dbReference type="CDD" id="cd00030">
    <property type="entry name" value="C2"/>
    <property type="match status" value="1"/>
</dbReference>